<evidence type="ECO:0000313" key="2">
    <source>
        <dbReference type="EMBL" id="CAI0468535.1"/>
    </source>
</evidence>
<dbReference type="Pfam" id="PF20431">
    <property type="entry name" value="E_motif"/>
    <property type="match status" value="1"/>
</dbReference>
<dbReference type="PANTHER" id="PTHR47926">
    <property type="entry name" value="PENTATRICOPEPTIDE REPEAT-CONTAINING PROTEIN"/>
    <property type="match status" value="1"/>
</dbReference>
<organism evidence="2 3">
    <name type="scientific">Linum tenue</name>
    <dbReference type="NCBI Taxonomy" id="586396"/>
    <lineage>
        <taxon>Eukaryota</taxon>
        <taxon>Viridiplantae</taxon>
        <taxon>Streptophyta</taxon>
        <taxon>Embryophyta</taxon>
        <taxon>Tracheophyta</taxon>
        <taxon>Spermatophyta</taxon>
        <taxon>Magnoliopsida</taxon>
        <taxon>eudicotyledons</taxon>
        <taxon>Gunneridae</taxon>
        <taxon>Pentapetalae</taxon>
        <taxon>rosids</taxon>
        <taxon>fabids</taxon>
        <taxon>Malpighiales</taxon>
        <taxon>Linaceae</taxon>
        <taxon>Linum</taxon>
    </lineage>
</organism>
<dbReference type="InterPro" id="IPR011990">
    <property type="entry name" value="TPR-like_helical_dom_sf"/>
</dbReference>
<dbReference type="AlphaFoldDB" id="A0AAV0PC84"/>
<dbReference type="GO" id="GO:0003723">
    <property type="term" value="F:RNA binding"/>
    <property type="evidence" value="ECO:0007669"/>
    <property type="project" value="InterPro"/>
</dbReference>
<dbReference type="InterPro" id="IPR046848">
    <property type="entry name" value="E_motif"/>
</dbReference>
<dbReference type="Proteomes" id="UP001154282">
    <property type="component" value="Unassembled WGS sequence"/>
</dbReference>
<name>A0AAV0PC84_9ROSI</name>
<reference evidence="2" key="1">
    <citation type="submission" date="2022-08" db="EMBL/GenBank/DDBJ databases">
        <authorList>
            <person name="Gutierrez-Valencia J."/>
        </authorList>
    </citation>
    <scope>NUCLEOTIDE SEQUENCE</scope>
</reference>
<evidence type="ECO:0008006" key="4">
    <source>
        <dbReference type="Google" id="ProtNLM"/>
    </source>
</evidence>
<proteinExistence type="predicted"/>
<dbReference type="Gene3D" id="1.25.40.10">
    <property type="entry name" value="Tetratricopeptide repeat domain"/>
    <property type="match status" value="1"/>
</dbReference>
<dbReference type="GO" id="GO:0009451">
    <property type="term" value="P:RNA modification"/>
    <property type="evidence" value="ECO:0007669"/>
    <property type="project" value="InterPro"/>
</dbReference>
<accession>A0AAV0PC84</accession>
<sequence length="112" mass="12915">MVDIYGRAGLVEEAFGVIKRMKLEPNATVWGSFLSACKEHNRFDMVEKVIEQVLTVIKPETDGGVYTQICDLYVLNEKWEDAERVRKLMLNQNVRKVRGSSFVRSRVDRGYS</sequence>
<comment type="caution">
    <text evidence="2">The sequence shown here is derived from an EMBL/GenBank/DDBJ whole genome shotgun (WGS) entry which is preliminary data.</text>
</comment>
<dbReference type="EMBL" id="CAMGYJ010000008">
    <property type="protein sequence ID" value="CAI0468535.1"/>
    <property type="molecule type" value="Genomic_DNA"/>
</dbReference>
<keyword evidence="3" id="KW-1185">Reference proteome</keyword>
<dbReference type="PANTHER" id="PTHR47926:SF452">
    <property type="entry name" value="PENTATRICOPEPTIDE REPEAT-CONTAINING PROTEIN"/>
    <property type="match status" value="1"/>
</dbReference>
<dbReference type="InterPro" id="IPR002885">
    <property type="entry name" value="PPR_rpt"/>
</dbReference>
<dbReference type="InterPro" id="IPR046960">
    <property type="entry name" value="PPR_At4g14850-like_plant"/>
</dbReference>
<evidence type="ECO:0000313" key="3">
    <source>
        <dbReference type="Proteomes" id="UP001154282"/>
    </source>
</evidence>
<keyword evidence="1" id="KW-0677">Repeat</keyword>
<protein>
    <recommendedName>
        <fullName evidence="4">Pentatricopeptide repeat-containing protein</fullName>
    </recommendedName>
</protein>
<dbReference type="Pfam" id="PF01535">
    <property type="entry name" value="PPR"/>
    <property type="match status" value="1"/>
</dbReference>
<evidence type="ECO:0000256" key="1">
    <source>
        <dbReference type="ARBA" id="ARBA00022737"/>
    </source>
</evidence>
<gene>
    <name evidence="2" type="ORF">LITE_LOCUS37841</name>
</gene>